<evidence type="ECO:0000313" key="3">
    <source>
        <dbReference type="EMBL" id="KAF1998313.1"/>
    </source>
</evidence>
<keyword evidence="4" id="KW-1185">Reference proteome</keyword>
<proteinExistence type="predicted"/>
<name>A0A6A5W8S7_9PLEO</name>
<dbReference type="EMBL" id="ML977605">
    <property type="protein sequence ID" value="KAF1998313.1"/>
    <property type="molecule type" value="Genomic_DNA"/>
</dbReference>
<keyword evidence="1" id="KW-0732">Signal</keyword>
<accession>A0A6A5W8S7</accession>
<feature type="signal peptide" evidence="1">
    <location>
        <begin position="1"/>
        <end position="18"/>
    </location>
</feature>
<reference evidence="3" key="1">
    <citation type="journal article" date="2020" name="Stud. Mycol.">
        <title>101 Dothideomycetes genomes: a test case for predicting lifestyles and emergence of pathogens.</title>
        <authorList>
            <person name="Haridas S."/>
            <person name="Albert R."/>
            <person name="Binder M."/>
            <person name="Bloem J."/>
            <person name="Labutti K."/>
            <person name="Salamov A."/>
            <person name="Andreopoulos B."/>
            <person name="Baker S."/>
            <person name="Barry K."/>
            <person name="Bills G."/>
            <person name="Bluhm B."/>
            <person name="Cannon C."/>
            <person name="Castanera R."/>
            <person name="Culley D."/>
            <person name="Daum C."/>
            <person name="Ezra D."/>
            <person name="Gonzalez J."/>
            <person name="Henrissat B."/>
            <person name="Kuo A."/>
            <person name="Liang C."/>
            <person name="Lipzen A."/>
            <person name="Lutzoni F."/>
            <person name="Magnuson J."/>
            <person name="Mondo S."/>
            <person name="Nolan M."/>
            <person name="Ohm R."/>
            <person name="Pangilinan J."/>
            <person name="Park H.-J."/>
            <person name="Ramirez L."/>
            <person name="Alfaro M."/>
            <person name="Sun H."/>
            <person name="Tritt A."/>
            <person name="Yoshinaga Y."/>
            <person name="Zwiers L.-H."/>
            <person name="Turgeon B."/>
            <person name="Goodwin S."/>
            <person name="Spatafora J."/>
            <person name="Crous P."/>
            <person name="Grigoriev I."/>
        </authorList>
    </citation>
    <scope>NUCLEOTIDE SEQUENCE</scope>
    <source>
        <strain evidence="3">CBS 123094</strain>
    </source>
</reference>
<dbReference type="InterPro" id="IPR057229">
    <property type="entry name" value="DUF7907"/>
</dbReference>
<organism evidence="3 4">
    <name type="scientific">Amniculicola lignicola CBS 123094</name>
    <dbReference type="NCBI Taxonomy" id="1392246"/>
    <lineage>
        <taxon>Eukaryota</taxon>
        <taxon>Fungi</taxon>
        <taxon>Dikarya</taxon>
        <taxon>Ascomycota</taxon>
        <taxon>Pezizomycotina</taxon>
        <taxon>Dothideomycetes</taxon>
        <taxon>Pleosporomycetidae</taxon>
        <taxon>Pleosporales</taxon>
        <taxon>Amniculicolaceae</taxon>
        <taxon>Amniculicola</taxon>
    </lineage>
</organism>
<evidence type="ECO:0000259" key="2">
    <source>
        <dbReference type="Pfam" id="PF25484"/>
    </source>
</evidence>
<dbReference type="OrthoDB" id="3515453at2759"/>
<protein>
    <recommendedName>
        <fullName evidence="2">DUF7907 domain-containing protein</fullName>
    </recommendedName>
</protein>
<dbReference type="Pfam" id="PF25484">
    <property type="entry name" value="DUF7907"/>
    <property type="match status" value="1"/>
</dbReference>
<evidence type="ECO:0000313" key="4">
    <source>
        <dbReference type="Proteomes" id="UP000799779"/>
    </source>
</evidence>
<evidence type="ECO:0000256" key="1">
    <source>
        <dbReference type="SAM" id="SignalP"/>
    </source>
</evidence>
<sequence length="208" mass="22390">MKLLLPTLALAFAASVTAQYDNQSAPFHLVLSSKDKSIDGDTLSACHAGAAIEVLCLSHGKSVSSPNPIAPGIFYFNTSEYMSAPDDKPSAGKPGIINWTLQASDFNVSSGLSLQFYATTNVAVPFLAPGQDGSTPMAFDSNNKLNIQTYVDDRCVPATVGPTKVFYNWYACETYWSGYQYVTLNWVVGVGKPQNPSCVAVKVKRVFI</sequence>
<dbReference type="AlphaFoldDB" id="A0A6A5W8S7"/>
<feature type="chain" id="PRO_5025672148" description="DUF7907 domain-containing protein" evidence="1">
    <location>
        <begin position="19"/>
        <end position="208"/>
    </location>
</feature>
<dbReference type="Proteomes" id="UP000799779">
    <property type="component" value="Unassembled WGS sequence"/>
</dbReference>
<gene>
    <name evidence="3" type="ORF">P154DRAFT_524223</name>
</gene>
<feature type="domain" description="DUF7907" evidence="2">
    <location>
        <begin position="24"/>
        <end position="206"/>
    </location>
</feature>